<reference evidence="4" key="1">
    <citation type="submission" date="2016-11" db="UniProtKB">
        <authorList>
            <consortium name="WormBaseParasite"/>
        </authorList>
    </citation>
    <scope>IDENTIFICATION</scope>
</reference>
<protein>
    <submittedName>
        <fullName evidence="4">C2H2-type domain-containing protein</fullName>
    </submittedName>
</protein>
<name>A0A1I7X8Q1_HETBA</name>
<dbReference type="Gene3D" id="3.30.160.60">
    <property type="entry name" value="Classic Zinc Finger"/>
    <property type="match status" value="1"/>
</dbReference>
<dbReference type="AlphaFoldDB" id="A0A1I7X8Q1"/>
<feature type="domain" description="C2H2-type" evidence="2">
    <location>
        <begin position="187"/>
        <end position="215"/>
    </location>
</feature>
<dbReference type="PROSITE" id="PS50157">
    <property type="entry name" value="ZINC_FINGER_C2H2_2"/>
    <property type="match status" value="1"/>
</dbReference>
<dbReference type="Proteomes" id="UP000095283">
    <property type="component" value="Unplaced"/>
</dbReference>
<dbReference type="InterPro" id="IPR013087">
    <property type="entry name" value="Znf_C2H2_type"/>
</dbReference>
<dbReference type="WBParaSite" id="Hba_13813">
    <property type="protein sequence ID" value="Hba_13813"/>
    <property type="gene ID" value="Hba_13813"/>
</dbReference>
<evidence type="ECO:0000259" key="2">
    <source>
        <dbReference type="PROSITE" id="PS50157"/>
    </source>
</evidence>
<keyword evidence="1" id="KW-0479">Metal-binding</keyword>
<sequence length="352" mass="40563">MEHLQRKYDDIFSCVVQKALANHDLRLSPPPIVSFKTKVQSGKKPKNRKLDFHHPTRSVPKYESLNVDRNLRGSDSSVSLLNSVIDLDNEECNSLYGPSCSERRLQCECGQIFKGHIKLHEHLASEVPLLYSFLFNLLLRKLGVNSCNYVICLINNLSSRICGVFSVILDDHLKTHYQDRTSSGALMECRWCYKTFPTLIDVRRHERISHGPRRFRGLTRYFCQYCQLEFSSRHLRDGHLVGHFDSIIGGIWEKIANMQEILTDQLLVNQCPICHSIMGSRKSFRLHIVHKHLVNNPERFMIALGLSPMTLFLNPFKSPVLKEEKTAIAVKEELSEGFFQQSPLSIKEEPDE</sequence>
<keyword evidence="1" id="KW-0862">Zinc</keyword>
<proteinExistence type="predicted"/>
<keyword evidence="3" id="KW-1185">Reference proteome</keyword>
<dbReference type="SMART" id="SM00355">
    <property type="entry name" value="ZnF_C2H2"/>
    <property type="match status" value="3"/>
</dbReference>
<keyword evidence="1" id="KW-0863">Zinc-finger</keyword>
<dbReference type="GO" id="GO:0008270">
    <property type="term" value="F:zinc ion binding"/>
    <property type="evidence" value="ECO:0007669"/>
    <property type="project" value="UniProtKB-KW"/>
</dbReference>
<evidence type="ECO:0000256" key="1">
    <source>
        <dbReference type="PROSITE-ProRule" id="PRU00042"/>
    </source>
</evidence>
<evidence type="ECO:0000313" key="3">
    <source>
        <dbReference type="Proteomes" id="UP000095283"/>
    </source>
</evidence>
<accession>A0A1I7X8Q1</accession>
<organism evidence="3 4">
    <name type="scientific">Heterorhabditis bacteriophora</name>
    <name type="common">Entomopathogenic nematode worm</name>
    <dbReference type="NCBI Taxonomy" id="37862"/>
    <lineage>
        <taxon>Eukaryota</taxon>
        <taxon>Metazoa</taxon>
        <taxon>Ecdysozoa</taxon>
        <taxon>Nematoda</taxon>
        <taxon>Chromadorea</taxon>
        <taxon>Rhabditida</taxon>
        <taxon>Rhabditina</taxon>
        <taxon>Rhabditomorpha</taxon>
        <taxon>Strongyloidea</taxon>
        <taxon>Heterorhabditidae</taxon>
        <taxon>Heterorhabditis</taxon>
    </lineage>
</organism>
<evidence type="ECO:0000313" key="4">
    <source>
        <dbReference type="WBParaSite" id="Hba_13813"/>
    </source>
</evidence>
<dbReference type="PROSITE" id="PS00028">
    <property type="entry name" value="ZINC_FINGER_C2H2_1"/>
    <property type="match status" value="1"/>
</dbReference>